<dbReference type="InterPro" id="IPR002898">
    <property type="entry name" value="MotA_ExbB_proton_chnl"/>
</dbReference>
<dbReference type="STRING" id="1513793.SAMN06296036_11723"/>
<dbReference type="Pfam" id="PF01618">
    <property type="entry name" value="MotA_ExbB"/>
    <property type="match status" value="1"/>
</dbReference>
<evidence type="ECO:0000256" key="7">
    <source>
        <dbReference type="SAM" id="Coils"/>
    </source>
</evidence>
<gene>
    <name evidence="10" type="ORF">SAMN06296036_11723</name>
</gene>
<evidence type="ECO:0000256" key="4">
    <source>
        <dbReference type="ARBA" id="ARBA00022989"/>
    </source>
</evidence>
<dbReference type="PANTHER" id="PTHR30625:SF11">
    <property type="entry name" value="MOTA_TOLQ_EXBB PROTON CHANNEL DOMAIN-CONTAINING PROTEIN"/>
    <property type="match status" value="1"/>
</dbReference>
<keyword evidence="11" id="KW-1185">Reference proteome</keyword>
<keyword evidence="2" id="KW-1003">Cell membrane</keyword>
<feature type="transmembrane region" description="Helical" evidence="8">
    <location>
        <begin position="400"/>
        <end position="420"/>
    </location>
</feature>
<dbReference type="GO" id="GO:0005886">
    <property type="term" value="C:plasma membrane"/>
    <property type="evidence" value="ECO:0007669"/>
    <property type="project" value="UniProtKB-SubCell"/>
</dbReference>
<evidence type="ECO:0000256" key="3">
    <source>
        <dbReference type="ARBA" id="ARBA00022692"/>
    </source>
</evidence>
<sequence length="449" mass="49191">MLRAITLSLLMTAMASNSFGQENQAGRETKKPELQVSSLEEAYQKEFIFLRKQKSLLEERLRRQEQNAKKTIDEVNQSIGSLQRRHFELKTQVEQKNRELTRLEGELIDFDEQKANLENTLLQSNTSLEKLGYEVADDGKGFVEKLSFNFQQGTRALSDLNQVRQETGEFFLADGRKVTGDIQYIGQVAAFGKSDSGSGALAPAGLGKLKVWISPEGNRIPVPDNQNQSDSISLFVFDSLEKDYESRKAKEIMDTLQAGGMIGWVITGLGFVALLTIAIRALILRKAQSSQKTVEGNLEQYLAQNDFSGAEEMCQKAGGSTASLVSLALRNLGSPKFEDIVSEGYIEQSNKIDRFSTFILVVSAVAPLLGLLGTVTGMIATFDIITEIGTGDPKLLSSGISEALVTTMLGLIVAIPALLLGNMLTSWGENLKGDMEKLVLRVSNAFSKA</sequence>
<evidence type="ECO:0000256" key="2">
    <source>
        <dbReference type="ARBA" id="ARBA00022475"/>
    </source>
</evidence>
<keyword evidence="6" id="KW-0653">Protein transport</keyword>
<keyword evidence="5 8" id="KW-0472">Membrane</keyword>
<feature type="transmembrane region" description="Helical" evidence="8">
    <location>
        <begin position="261"/>
        <end position="283"/>
    </location>
</feature>
<keyword evidence="7" id="KW-0175">Coiled coil</keyword>
<feature type="transmembrane region" description="Helical" evidence="8">
    <location>
        <begin position="358"/>
        <end position="380"/>
    </location>
</feature>
<reference evidence="11" key="1">
    <citation type="submission" date="2017-04" db="EMBL/GenBank/DDBJ databases">
        <authorList>
            <person name="Varghese N."/>
            <person name="Submissions S."/>
        </authorList>
    </citation>
    <scope>NUCLEOTIDE SEQUENCE [LARGE SCALE GENOMIC DNA]</scope>
    <source>
        <strain evidence="11">RKEM611</strain>
    </source>
</reference>
<evidence type="ECO:0000313" key="10">
    <source>
        <dbReference type="EMBL" id="SMF54595.1"/>
    </source>
</evidence>
<evidence type="ECO:0000256" key="1">
    <source>
        <dbReference type="ARBA" id="ARBA00004651"/>
    </source>
</evidence>
<name>A0A1Y6CAT8_9BACT</name>
<dbReference type="OrthoDB" id="4045at2"/>
<evidence type="ECO:0000256" key="8">
    <source>
        <dbReference type="SAM" id="Phobius"/>
    </source>
</evidence>
<comment type="subcellular location">
    <subcellularLocation>
        <location evidence="1">Cell membrane</location>
        <topology evidence="1">Multi-pass membrane protein</topology>
    </subcellularLocation>
    <subcellularLocation>
        <location evidence="6">Membrane</location>
        <topology evidence="6">Multi-pass membrane protein</topology>
    </subcellularLocation>
</comment>
<dbReference type="InterPro" id="IPR050790">
    <property type="entry name" value="ExbB/TolQ_transport"/>
</dbReference>
<dbReference type="RefSeq" id="WP_132322176.1">
    <property type="nucleotide sequence ID" value="NZ_FWZT01000017.1"/>
</dbReference>
<dbReference type="AlphaFoldDB" id="A0A1Y6CAT8"/>
<protein>
    <submittedName>
        <fullName evidence="10">Outer membrane transport energization protein ExbB</fullName>
    </submittedName>
</protein>
<keyword evidence="4 8" id="KW-1133">Transmembrane helix</keyword>
<dbReference type="Proteomes" id="UP000192907">
    <property type="component" value="Unassembled WGS sequence"/>
</dbReference>
<keyword evidence="3 8" id="KW-0812">Transmembrane</keyword>
<evidence type="ECO:0000256" key="6">
    <source>
        <dbReference type="RuleBase" id="RU004057"/>
    </source>
</evidence>
<organism evidence="10 11">
    <name type="scientific">Pseudobacteriovorax antillogorgiicola</name>
    <dbReference type="NCBI Taxonomy" id="1513793"/>
    <lineage>
        <taxon>Bacteria</taxon>
        <taxon>Pseudomonadati</taxon>
        <taxon>Bdellovibrionota</taxon>
        <taxon>Oligoflexia</taxon>
        <taxon>Oligoflexales</taxon>
        <taxon>Pseudobacteriovoracaceae</taxon>
        <taxon>Pseudobacteriovorax</taxon>
    </lineage>
</organism>
<evidence type="ECO:0000313" key="11">
    <source>
        <dbReference type="Proteomes" id="UP000192907"/>
    </source>
</evidence>
<evidence type="ECO:0000256" key="5">
    <source>
        <dbReference type="ARBA" id="ARBA00023136"/>
    </source>
</evidence>
<feature type="coiled-coil region" evidence="7">
    <location>
        <begin position="47"/>
        <end position="120"/>
    </location>
</feature>
<feature type="domain" description="MotA/TolQ/ExbB proton channel" evidence="9">
    <location>
        <begin position="335"/>
        <end position="436"/>
    </location>
</feature>
<dbReference type="GO" id="GO:0017038">
    <property type="term" value="P:protein import"/>
    <property type="evidence" value="ECO:0007669"/>
    <property type="project" value="TreeGrafter"/>
</dbReference>
<dbReference type="PANTHER" id="PTHR30625">
    <property type="entry name" value="PROTEIN TOLQ"/>
    <property type="match status" value="1"/>
</dbReference>
<proteinExistence type="inferred from homology"/>
<comment type="similarity">
    <text evidence="6">Belongs to the exbB/tolQ family.</text>
</comment>
<dbReference type="EMBL" id="FWZT01000017">
    <property type="protein sequence ID" value="SMF54595.1"/>
    <property type="molecule type" value="Genomic_DNA"/>
</dbReference>
<keyword evidence="6" id="KW-0813">Transport</keyword>
<evidence type="ECO:0000259" key="9">
    <source>
        <dbReference type="Pfam" id="PF01618"/>
    </source>
</evidence>
<accession>A0A1Y6CAT8</accession>